<dbReference type="InterPro" id="IPR027417">
    <property type="entry name" value="P-loop_NTPase"/>
</dbReference>
<accession>A0A8H5C8H4</accession>
<evidence type="ECO:0000256" key="1">
    <source>
        <dbReference type="ARBA" id="ARBA00022737"/>
    </source>
</evidence>
<protein>
    <recommendedName>
        <fullName evidence="3">Nephrocystin 3-like N-terminal domain-containing protein</fullName>
    </recommendedName>
</protein>
<name>A0A8H5C8H4_9AGAR</name>
<gene>
    <name evidence="4" type="ORF">D9611_006232</name>
</gene>
<keyword evidence="5" id="KW-1185">Reference proteome</keyword>
<dbReference type="Pfam" id="PF24883">
    <property type="entry name" value="NPHP3_N"/>
    <property type="match status" value="1"/>
</dbReference>
<sequence>MRPLTLLLTVYTLNPGMCLWFWRRKKWPQITVELPEESSITKNPGSPIPLSTRASGSAIEVCPSGQPSLRTQALGSTQTLAPRVDSASQVSQDRASSVASSNPPHLSPTPQEQGFFNNARNVSVGHFSYINAEGQLRQGSTGWEQLVKETSVNALHNSAARFDPPKCDEDTRVELIREITTWIEDRNSPTQLLCMTGAAGSGKSALQQTIAEDCEAKGILAASFFFNVGDTTRNNVSGLIPTIAYQLGKRNDALRRMMGIVVEDDTLIFKQTLKTQIERLILDPVARLLSAKSVGLPYAILIDGLDECNEVDGQRELLHAIHDSFLQRQSPFRIILTSRPEQAILRALAPGELLCGGKVYLIRLSDDYDATSDIRLTVRRNLERIGRQQRWQHAWFTEEDVESIVKAASGQYIYAATAIRYISEPRRLPVESLQAIRSIQSGKPHDGNNPLAPLDSLYTLILTAAREAYEGIDTNMKRDFLLILRVYLTINTINLNLDINRQDRLLGLGEGAFESSISCDVRSLLTTHSPGSHGAETTQIKVYHRSFLDFLNAPERAGALYIPKIQCAEYITESCLRRIDDDYTLGEIRDGSTLSDDQFKLRYKAKNLDLLDCAILLCAVLWRKDSPFAGDAPKDGVVNTFLQFGASGFEKINAWVTHPVMHFVGAPPWIENTYPQYEFVERWERCMEPVLAKEFEKREPDLAKILKKYSREWAARKADMSGHKNLRAVDISGRSSGKRRRDRP</sequence>
<dbReference type="SUPFAM" id="SSF52540">
    <property type="entry name" value="P-loop containing nucleoside triphosphate hydrolases"/>
    <property type="match status" value="1"/>
</dbReference>
<comment type="caution">
    <text evidence="4">The sequence shown here is derived from an EMBL/GenBank/DDBJ whole genome shotgun (WGS) entry which is preliminary data.</text>
</comment>
<evidence type="ECO:0000256" key="2">
    <source>
        <dbReference type="SAM" id="MobiDB-lite"/>
    </source>
</evidence>
<proteinExistence type="predicted"/>
<dbReference type="OrthoDB" id="5967843at2759"/>
<evidence type="ECO:0000313" key="4">
    <source>
        <dbReference type="EMBL" id="KAF5336083.1"/>
    </source>
</evidence>
<evidence type="ECO:0000259" key="3">
    <source>
        <dbReference type="Pfam" id="PF24883"/>
    </source>
</evidence>
<feature type="region of interest" description="Disordered" evidence="2">
    <location>
        <begin position="717"/>
        <end position="744"/>
    </location>
</feature>
<keyword evidence="1" id="KW-0677">Repeat</keyword>
<dbReference type="InterPro" id="IPR056884">
    <property type="entry name" value="NPHP3-like_N"/>
</dbReference>
<dbReference type="Proteomes" id="UP000541558">
    <property type="component" value="Unassembled WGS sequence"/>
</dbReference>
<dbReference type="EMBL" id="JAACJK010000059">
    <property type="protein sequence ID" value="KAF5336083.1"/>
    <property type="molecule type" value="Genomic_DNA"/>
</dbReference>
<dbReference type="PANTHER" id="PTHR10039">
    <property type="entry name" value="AMELOGENIN"/>
    <property type="match status" value="1"/>
</dbReference>
<evidence type="ECO:0000313" key="5">
    <source>
        <dbReference type="Proteomes" id="UP000541558"/>
    </source>
</evidence>
<feature type="region of interest" description="Disordered" evidence="2">
    <location>
        <begin position="35"/>
        <end position="115"/>
    </location>
</feature>
<feature type="compositionally biased region" description="Polar residues" evidence="2">
    <location>
        <begin position="65"/>
        <end position="115"/>
    </location>
</feature>
<organism evidence="4 5">
    <name type="scientific">Ephemerocybe angulata</name>
    <dbReference type="NCBI Taxonomy" id="980116"/>
    <lineage>
        <taxon>Eukaryota</taxon>
        <taxon>Fungi</taxon>
        <taxon>Dikarya</taxon>
        <taxon>Basidiomycota</taxon>
        <taxon>Agaricomycotina</taxon>
        <taxon>Agaricomycetes</taxon>
        <taxon>Agaricomycetidae</taxon>
        <taxon>Agaricales</taxon>
        <taxon>Agaricineae</taxon>
        <taxon>Psathyrellaceae</taxon>
        <taxon>Ephemerocybe</taxon>
    </lineage>
</organism>
<dbReference type="AlphaFoldDB" id="A0A8H5C8H4"/>
<dbReference type="Gene3D" id="3.40.50.300">
    <property type="entry name" value="P-loop containing nucleotide triphosphate hydrolases"/>
    <property type="match status" value="1"/>
</dbReference>
<reference evidence="4 5" key="1">
    <citation type="journal article" date="2020" name="ISME J.">
        <title>Uncovering the hidden diversity of litter-decomposition mechanisms in mushroom-forming fungi.</title>
        <authorList>
            <person name="Floudas D."/>
            <person name="Bentzer J."/>
            <person name="Ahren D."/>
            <person name="Johansson T."/>
            <person name="Persson P."/>
            <person name="Tunlid A."/>
        </authorList>
    </citation>
    <scope>NUCLEOTIDE SEQUENCE [LARGE SCALE GENOMIC DNA]</scope>
    <source>
        <strain evidence="4 5">CBS 175.51</strain>
    </source>
</reference>
<feature type="domain" description="Nephrocystin 3-like N-terminal" evidence="3">
    <location>
        <begin position="178"/>
        <end position="339"/>
    </location>
</feature>